<keyword evidence="5" id="KW-0862">Zinc</keyword>
<gene>
    <name evidence="9" type="ORF">CHK_2341</name>
</gene>
<evidence type="ECO:0000256" key="4">
    <source>
        <dbReference type="ARBA" id="ARBA00022692"/>
    </source>
</evidence>
<name>A0A0M2NDL5_9FIRM</name>
<evidence type="ECO:0000256" key="6">
    <source>
        <dbReference type="ARBA" id="ARBA00022989"/>
    </source>
</evidence>
<feature type="transmembrane region" description="Helical" evidence="8">
    <location>
        <begin position="235"/>
        <end position="252"/>
    </location>
</feature>
<proteinExistence type="inferred from homology"/>
<evidence type="ECO:0000256" key="5">
    <source>
        <dbReference type="ARBA" id="ARBA00022833"/>
    </source>
</evidence>
<protein>
    <submittedName>
        <fullName evidence="9">Zinc transporter, ZIP family</fullName>
    </submittedName>
</protein>
<dbReference type="GO" id="GO:0005886">
    <property type="term" value="C:plasma membrane"/>
    <property type="evidence" value="ECO:0007669"/>
    <property type="project" value="UniProtKB-SubCell"/>
</dbReference>
<dbReference type="AlphaFoldDB" id="A0A0M2NDL5"/>
<dbReference type="Pfam" id="PF02535">
    <property type="entry name" value="Zip"/>
    <property type="match status" value="1"/>
</dbReference>
<evidence type="ECO:0000256" key="7">
    <source>
        <dbReference type="ARBA" id="ARBA00023136"/>
    </source>
</evidence>
<feature type="transmembrane region" description="Helical" evidence="8">
    <location>
        <begin position="6"/>
        <end position="29"/>
    </location>
</feature>
<dbReference type="PANTHER" id="PTHR11040">
    <property type="entry name" value="ZINC/IRON TRANSPORTER"/>
    <property type="match status" value="1"/>
</dbReference>
<dbReference type="PANTHER" id="PTHR11040:SF211">
    <property type="entry name" value="ZINC TRANSPORTER ZIP11"/>
    <property type="match status" value="1"/>
</dbReference>
<dbReference type="EMBL" id="LAYJ01000112">
    <property type="protein sequence ID" value="KKI50278.1"/>
    <property type="molecule type" value="Genomic_DNA"/>
</dbReference>
<evidence type="ECO:0000256" key="3">
    <source>
        <dbReference type="ARBA" id="ARBA00022475"/>
    </source>
</evidence>
<keyword evidence="10" id="KW-1185">Reference proteome</keyword>
<feature type="transmembrane region" description="Helical" evidence="8">
    <location>
        <begin position="66"/>
        <end position="87"/>
    </location>
</feature>
<sequence>MDGILYATLIGAVVGAFGTGIGAILTYFIKVNGKRIPAVLMGLSGGIMLAIVLFDMLPEAVESADWLLTVIWFAVGAFAVFLVNKILPHHDVQTSDDTELIHELNEKRMVRSGLLLAVGIAVHNLPEGLALGSGVVSEWSFGIGLAALLFVHNIPEGMGLAIPLKLGGVKYGKIFLIALLAALPMAVGALLGALIGTISPVFLGGSIAFGGGAMLYLTFSELLPQAAGLSKSWHTWAAVAAGIVIGGVLVVLI</sequence>
<evidence type="ECO:0000256" key="1">
    <source>
        <dbReference type="ARBA" id="ARBA00004651"/>
    </source>
</evidence>
<feature type="transmembrane region" description="Helical" evidence="8">
    <location>
        <begin position="174"/>
        <end position="195"/>
    </location>
</feature>
<organism evidence="9 10">
    <name type="scientific">Christensenella hongkongensis</name>
    <dbReference type="NCBI Taxonomy" id="270498"/>
    <lineage>
        <taxon>Bacteria</taxon>
        <taxon>Bacillati</taxon>
        <taxon>Bacillota</taxon>
        <taxon>Clostridia</taxon>
        <taxon>Christensenellales</taxon>
        <taxon>Christensenellaceae</taxon>
        <taxon>Christensenella</taxon>
    </lineage>
</organism>
<evidence type="ECO:0000256" key="8">
    <source>
        <dbReference type="SAM" id="Phobius"/>
    </source>
</evidence>
<dbReference type="InterPro" id="IPR003689">
    <property type="entry name" value="ZIP"/>
</dbReference>
<evidence type="ECO:0000313" key="10">
    <source>
        <dbReference type="Proteomes" id="UP000034076"/>
    </source>
</evidence>
<keyword evidence="3" id="KW-1003">Cell membrane</keyword>
<accession>A0A0M2NDL5</accession>
<dbReference type="Proteomes" id="UP000034076">
    <property type="component" value="Unassembled WGS sequence"/>
</dbReference>
<keyword evidence="7 8" id="KW-0472">Membrane</keyword>
<evidence type="ECO:0000256" key="2">
    <source>
        <dbReference type="ARBA" id="ARBA00006939"/>
    </source>
</evidence>
<comment type="caution">
    <text evidence="9">The sequence shown here is derived from an EMBL/GenBank/DDBJ whole genome shotgun (WGS) entry which is preliminary data.</text>
</comment>
<keyword evidence="6 8" id="KW-1133">Transmembrane helix</keyword>
<comment type="subcellular location">
    <subcellularLocation>
        <location evidence="1">Cell membrane</location>
        <topology evidence="1">Multi-pass membrane protein</topology>
    </subcellularLocation>
</comment>
<dbReference type="STRING" id="270498.CHK_2341"/>
<reference evidence="9 10" key="1">
    <citation type="submission" date="2015-04" db="EMBL/GenBank/DDBJ databases">
        <title>Draft genome sequence of bacteremic isolate Catabacter hongkongensis type strain HKU16T.</title>
        <authorList>
            <person name="Lau S.K."/>
            <person name="Teng J.L."/>
            <person name="Huang Y."/>
            <person name="Curreem S.O."/>
            <person name="Tsui S.K."/>
            <person name="Woo P.C."/>
        </authorList>
    </citation>
    <scope>NUCLEOTIDE SEQUENCE [LARGE SCALE GENOMIC DNA]</scope>
    <source>
        <strain evidence="9 10">HKU16</strain>
    </source>
</reference>
<dbReference type="GO" id="GO:0005385">
    <property type="term" value="F:zinc ion transmembrane transporter activity"/>
    <property type="evidence" value="ECO:0007669"/>
    <property type="project" value="TreeGrafter"/>
</dbReference>
<keyword evidence="4 8" id="KW-0812">Transmembrane</keyword>
<dbReference type="OrthoDB" id="9787346at2"/>
<feature type="transmembrane region" description="Helical" evidence="8">
    <location>
        <begin position="36"/>
        <end position="54"/>
    </location>
</feature>
<dbReference type="RefSeq" id="WP_046444143.1">
    <property type="nucleotide sequence ID" value="NZ_CAUERS010000038.1"/>
</dbReference>
<evidence type="ECO:0000313" key="9">
    <source>
        <dbReference type="EMBL" id="KKI50278.1"/>
    </source>
</evidence>
<feature type="transmembrane region" description="Helical" evidence="8">
    <location>
        <begin position="201"/>
        <end position="223"/>
    </location>
</feature>
<feature type="transmembrane region" description="Helical" evidence="8">
    <location>
        <begin position="131"/>
        <end position="154"/>
    </location>
</feature>
<comment type="similarity">
    <text evidence="2">Belongs to the ZIP transporter (TC 2.A.5) family.</text>
</comment>